<dbReference type="AlphaFoldDB" id="A0A7V2F390"/>
<protein>
    <recommendedName>
        <fullName evidence="3">ABC-2 type transporter domain-containing protein</fullName>
    </recommendedName>
</protein>
<dbReference type="EMBL" id="DSEC01000296">
    <property type="protein sequence ID" value="HER43640.1"/>
    <property type="molecule type" value="Genomic_DNA"/>
</dbReference>
<sequence>MIGILKKNCGFYIIYGVFFLIMSVVMWHGALDRLRTPIAVINSFFMFFIVVVPALSQEALEEKYRAYPFLMTLPLRLETVIRAKMALPLIAVAVTAAFNLILFRFFESTPSMLADCAKIILLNVSVVVVLAGVVFLIMYRY</sequence>
<keyword evidence="1" id="KW-0472">Membrane</keyword>
<proteinExistence type="predicted"/>
<gene>
    <name evidence="2" type="ORF">ENO08_04185</name>
</gene>
<dbReference type="Proteomes" id="UP000886069">
    <property type="component" value="Unassembled WGS sequence"/>
</dbReference>
<feature type="transmembrane region" description="Helical" evidence="1">
    <location>
        <begin position="118"/>
        <end position="139"/>
    </location>
</feature>
<keyword evidence="1" id="KW-0812">Transmembrane</keyword>
<comment type="caution">
    <text evidence="2">The sequence shown here is derived from an EMBL/GenBank/DDBJ whole genome shotgun (WGS) entry which is preliminary data.</text>
</comment>
<evidence type="ECO:0000313" key="2">
    <source>
        <dbReference type="EMBL" id="HER43640.1"/>
    </source>
</evidence>
<accession>A0A7V2F390</accession>
<feature type="non-terminal residue" evidence="2">
    <location>
        <position position="141"/>
    </location>
</feature>
<name>A0A7V2F390_UNCEI</name>
<keyword evidence="1" id="KW-1133">Transmembrane helix</keyword>
<reference evidence="2" key="1">
    <citation type="journal article" date="2020" name="mSystems">
        <title>Genome- and Community-Level Interaction Insights into Carbon Utilization and Element Cycling Functions of Hydrothermarchaeota in Hydrothermal Sediment.</title>
        <authorList>
            <person name="Zhou Z."/>
            <person name="Liu Y."/>
            <person name="Xu W."/>
            <person name="Pan J."/>
            <person name="Luo Z.H."/>
            <person name="Li M."/>
        </authorList>
    </citation>
    <scope>NUCLEOTIDE SEQUENCE [LARGE SCALE GENOMIC DNA]</scope>
    <source>
        <strain evidence="2">SpSt-1233</strain>
    </source>
</reference>
<feature type="transmembrane region" description="Helical" evidence="1">
    <location>
        <begin position="86"/>
        <end position="106"/>
    </location>
</feature>
<evidence type="ECO:0000256" key="1">
    <source>
        <dbReference type="SAM" id="Phobius"/>
    </source>
</evidence>
<feature type="transmembrane region" description="Helical" evidence="1">
    <location>
        <begin position="12"/>
        <end position="30"/>
    </location>
</feature>
<evidence type="ECO:0008006" key="3">
    <source>
        <dbReference type="Google" id="ProtNLM"/>
    </source>
</evidence>
<feature type="transmembrane region" description="Helical" evidence="1">
    <location>
        <begin position="36"/>
        <end position="55"/>
    </location>
</feature>
<organism evidence="2">
    <name type="scientific">Eiseniibacteriota bacterium</name>
    <dbReference type="NCBI Taxonomy" id="2212470"/>
    <lineage>
        <taxon>Bacteria</taxon>
        <taxon>Candidatus Eiseniibacteriota</taxon>
    </lineage>
</organism>